<dbReference type="Gene3D" id="3.50.50.60">
    <property type="entry name" value="FAD/NAD(P)-binding domain"/>
    <property type="match status" value="1"/>
</dbReference>
<dbReference type="EMBL" id="ML122253">
    <property type="protein sequence ID" value="RPD65122.1"/>
    <property type="molecule type" value="Genomic_DNA"/>
</dbReference>
<gene>
    <name evidence="5" type="ORF">L227DRAFT_598447</name>
</gene>
<dbReference type="Pfam" id="PF01494">
    <property type="entry name" value="FAD_binding_3"/>
    <property type="match status" value="2"/>
</dbReference>
<dbReference type="GO" id="GO:0044550">
    <property type="term" value="P:secondary metabolite biosynthetic process"/>
    <property type="evidence" value="ECO:0007669"/>
    <property type="project" value="TreeGrafter"/>
</dbReference>
<dbReference type="InterPro" id="IPR036188">
    <property type="entry name" value="FAD/NAD-bd_sf"/>
</dbReference>
<feature type="domain" description="FAD-binding" evidence="4">
    <location>
        <begin position="12"/>
        <end position="177"/>
    </location>
</feature>
<proteinExistence type="predicted"/>
<dbReference type="InterPro" id="IPR002938">
    <property type="entry name" value="FAD-bd"/>
</dbReference>
<dbReference type="OrthoDB" id="417877at2759"/>
<keyword evidence="1" id="KW-0285">Flavoprotein</keyword>
<dbReference type="InterPro" id="IPR051104">
    <property type="entry name" value="FAD_monoxygenase"/>
</dbReference>
<dbReference type="PANTHER" id="PTHR46720:SF3">
    <property type="entry name" value="FAD-BINDING DOMAIN-CONTAINING PROTEIN-RELATED"/>
    <property type="match status" value="1"/>
</dbReference>
<evidence type="ECO:0000256" key="1">
    <source>
        <dbReference type="ARBA" id="ARBA00022630"/>
    </source>
</evidence>
<dbReference type="SUPFAM" id="SSF51905">
    <property type="entry name" value="FAD/NAD(P)-binding domain"/>
    <property type="match status" value="1"/>
</dbReference>
<protein>
    <submittedName>
        <fullName evidence="5">FAD/NAD-P-binding domain-containing protein</fullName>
    </submittedName>
</protein>
<sequence>MSQLDSGAVAKSRVAIIGGGVCGLACAVSLQQAGFEVQVFEATTAYGQVGAGIGLGPNAVRALEAMGILEPLLQRLPQGNHFVKGFLFYCGLRDHQLVYDYPAAPELPNVNMQRAAFLEALSSQLLDLHSINFGKRCMSVTESSTNSGALNIYFTDGTTHIADVVLGADGIKSTIRNFIVNSGASMGGAAVQRSRRAVFSNTVYYRGMVPYSALLAAGFKTPMSDRPACFVGPNKHIVFIAIKPRDLVMVSASSTNYNVPLGTESLPEESTWVDDVPRDELQKDFDGWGPDVSILLGLMPEKVSRWSLRVVHPPLENYTRGRVALLGDAAHGMLPHLGAGAGQGLEDALLLVRLLKRPETNRDNLPAVLQTYSDVRRPRAQAVWEVSDRAGRVYDFHGPHGSTPEGLREDLEDICAPIWHYDLDRDLESAIEMLRANGSFAH</sequence>
<keyword evidence="2" id="KW-0274">FAD</keyword>
<organism evidence="5 6">
    <name type="scientific">Lentinus tigrinus ALCF2SS1-6</name>
    <dbReference type="NCBI Taxonomy" id="1328759"/>
    <lineage>
        <taxon>Eukaryota</taxon>
        <taxon>Fungi</taxon>
        <taxon>Dikarya</taxon>
        <taxon>Basidiomycota</taxon>
        <taxon>Agaricomycotina</taxon>
        <taxon>Agaricomycetes</taxon>
        <taxon>Polyporales</taxon>
        <taxon>Polyporaceae</taxon>
        <taxon>Lentinus</taxon>
    </lineage>
</organism>
<evidence type="ECO:0000313" key="5">
    <source>
        <dbReference type="EMBL" id="RPD65122.1"/>
    </source>
</evidence>
<dbReference type="PRINTS" id="PR00420">
    <property type="entry name" value="RNGMNOXGNASE"/>
</dbReference>
<dbReference type="STRING" id="1328759.A0A5C2SMX4"/>
<feature type="domain" description="FAD-binding" evidence="4">
    <location>
        <begin position="299"/>
        <end position="385"/>
    </location>
</feature>
<dbReference type="Proteomes" id="UP000313359">
    <property type="component" value="Unassembled WGS sequence"/>
</dbReference>
<dbReference type="AlphaFoldDB" id="A0A5C2SMX4"/>
<keyword evidence="3" id="KW-0560">Oxidoreductase</keyword>
<evidence type="ECO:0000313" key="6">
    <source>
        <dbReference type="Proteomes" id="UP000313359"/>
    </source>
</evidence>
<dbReference type="GO" id="GO:0071949">
    <property type="term" value="F:FAD binding"/>
    <property type="evidence" value="ECO:0007669"/>
    <property type="project" value="InterPro"/>
</dbReference>
<evidence type="ECO:0000259" key="4">
    <source>
        <dbReference type="Pfam" id="PF01494"/>
    </source>
</evidence>
<dbReference type="PANTHER" id="PTHR46720">
    <property type="entry name" value="HYDROXYLASE, PUTATIVE (AFU_ORTHOLOGUE AFUA_3G01460)-RELATED"/>
    <property type="match status" value="1"/>
</dbReference>
<reference evidence="5" key="1">
    <citation type="journal article" date="2018" name="Genome Biol. Evol.">
        <title>Genomics and development of Lentinus tigrinus, a white-rot wood-decaying mushroom with dimorphic fruiting bodies.</title>
        <authorList>
            <person name="Wu B."/>
            <person name="Xu Z."/>
            <person name="Knudson A."/>
            <person name="Carlson A."/>
            <person name="Chen N."/>
            <person name="Kovaka S."/>
            <person name="LaButti K."/>
            <person name="Lipzen A."/>
            <person name="Pennachio C."/>
            <person name="Riley R."/>
            <person name="Schakwitz W."/>
            <person name="Umezawa K."/>
            <person name="Ohm R.A."/>
            <person name="Grigoriev I.V."/>
            <person name="Nagy L.G."/>
            <person name="Gibbons J."/>
            <person name="Hibbett D."/>
        </authorList>
    </citation>
    <scope>NUCLEOTIDE SEQUENCE [LARGE SCALE GENOMIC DNA]</scope>
    <source>
        <strain evidence="5">ALCF2SS1-6</strain>
    </source>
</reference>
<name>A0A5C2SMX4_9APHY</name>
<evidence type="ECO:0000256" key="3">
    <source>
        <dbReference type="ARBA" id="ARBA00023002"/>
    </source>
</evidence>
<keyword evidence="6" id="KW-1185">Reference proteome</keyword>
<evidence type="ECO:0000256" key="2">
    <source>
        <dbReference type="ARBA" id="ARBA00022827"/>
    </source>
</evidence>
<accession>A0A5C2SMX4</accession>
<dbReference type="GO" id="GO:0016491">
    <property type="term" value="F:oxidoreductase activity"/>
    <property type="evidence" value="ECO:0007669"/>
    <property type="project" value="UniProtKB-KW"/>
</dbReference>